<dbReference type="SMART" id="SM01012">
    <property type="entry name" value="ANTAR"/>
    <property type="match status" value="1"/>
</dbReference>
<dbReference type="SUPFAM" id="SSF55781">
    <property type="entry name" value="GAF domain-like"/>
    <property type="match status" value="1"/>
</dbReference>
<keyword evidence="4" id="KW-0804">Transcription</keyword>
<evidence type="ECO:0000256" key="4">
    <source>
        <dbReference type="ARBA" id="ARBA00023163"/>
    </source>
</evidence>
<keyword evidence="1" id="KW-0808">Transferase</keyword>
<keyword evidence="3" id="KW-0805">Transcription regulation</keyword>
<dbReference type="InterPro" id="IPR003018">
    <property type="entry name" value="GAF"/>
</dbReference>
<dbReference type="InterPro" id="IPR036388">
    <property type="entry name" value="WH-like_DNA-bd_sf"/>
</dbReference>
<evidence type="ECO:0000256" key="3">
    <source>
        <dbReference type="ARBA" id="ARBA00023015"/>
    </source>
</evidence>
<dbReference type="Pfam" id="PF03861">
    <property type="entry name" value="ANTAR"/>
    <property type="match status" value="1"/>
</dbReference>
<feature type="domain" description="ANTAR" evidence="5">
    <location>
        <begin position="162"/>
        <end position="223"/>
    </location>
</feature>
<dbReference type="InterPro" id="IPR029016">
    <property type="entry name" value="GAF-like_dom_sf"/>
</dbReference>
<dbReference type="PROSITE" id="PS50921">
    <property type="entry name" value="ANTAR"/>
    <property type="match status" value="1"/>
</dbReference>
<gene>
    <name evidence="6" type="ORF">ABLG96_02475</name>
</gene>
<dbReference type="AlphaFoldDB" id="A0AAU8DSG7"/>
<name>A0AAU8DSG7_9ACTN</name>
<dbReference type="InterPro" id="IPR011006">
    <property type="entry name" value="CheY-like_superfamily"/>
</dbReference>
<accession>A0AAU8DSG7</accession>
<dbReference type="EMBL" id="CP159218">
    <property type="protein sequence ID" value="XCG64235.1"/>
    <property type="molecule type" value="Genomic_DNA"/>
</dbReference>
<evidence type="ECO:0000313" key="6">
    <source>
        <dbReference type="EMBL" id="XCG64235.1"/>
    </source>
</evidence>
<reference evidence="6" key="1">
    <citation type="submission" date="2024-05" db="EMBL/GenBank/DDBJ databases">
        <authorList>
            <person name="Cai S.Y."/>
            <person name="Jin L.M."/>
            <person name="Li H.R."/>
        </authorList>
    </citation>
    <scope>NUCLEOTIDE SEQUENCE</scope>
    <source>
        <strain evidence="6">A5-74</strain>
    </source>
</reference>
<evidence type="ECO:0000259" key="5">
    <source>
        <dbReference type="PROSITE" id="PS50921"/>
    </source>
</evidence>
<dbReference type="PIRSF" id="PIRSF036625">
    <property type="entry name" value="GAF_ANTAR"/>
    <property type="match status" value="1"/>
</dbReference>
<dbReference type="RefSeq" id="WP_353649848.1">
    <property type="nucleotide sequence ID" value="NZ_CP159218.1"/>
</dbReference>
<dbReference type="InterPro" id="IPR005561">
    <property type="entry name" value="ANTAR"/>
</dbReference>
<keyword evidence="2" id="KW-0418">Kinase</keyword>
<dbReference type="InterPro" id="IPR012074">
    <property type="entry name" value="GAF_ANTAR"/>
</dbReference>
<evidence type="ECO:0000256" key="1">
    <source>
        <dbReference type="ARBA" id="ARBA00022679"/>
    </source>
</evidence>
<proteinExistence type="predicted"/>
<dbReference type="Gene3D" id="1.10.10.10">
    <property type="entry name" value="Winged helix-like DNA-binding domain superfamily/Winged helix DNA-binding domain"/>
    <property type="match status" value="1"/>
</dbReference>
<dbReference type="GO" id="GO:0016301">
    <property type="term" value="F:kinase activity"/>
    <property type="evidence" value="ECO:0007669"/>
    <property type="project" value="UniProtKB-KW"/>
</dbReference>
<organism evidence="6">
    <name type="scientific">Nakamurella sp. A5-74</name>
    <dbReference type="NCBI Taxonomy" id="3158264"/>
    <lineage>
        <taxon>Bacteria</taxon>
        <taxon>Bacillati</taxon>
        <taxon>Actinomycetota</taxon>
        <taxon>Actinomycetes</taxon>
        <taxon>Nakamurellales</taxon>
        <taxon>Nakamurellaceae</taxon>
        <taxon>Nakamurella</taxon>
    </lineage>
</organism>
<dbReference type="Gene3D" id="3.30.450.40">
    <property type="match status" value="1"/>
</dbReference>
<dbReference type="GO" id="GO:0003723">
    <property type="term" value="F:RNA binding"/>
    <property type="evidence" value="ECO:0007669"/>
    <property type="project" value="InterPro"/>
</dbReference>
<dbReference type="Pfam" id="PF13185">
    <property type="entry name" value="GAF_2"/>
    <property type="match status" value="1"/>
</dbReference>
<dbReference type="SUPFAM" id="SSF52172">
    <property type="entry name" value="CheY-like"/>
    <property type="match status" value="1"/>
</dbReference>
<evidence type="ECO:0000256" key="2">
    <source>
        <dbReference type="ARBA" id="ARBA00022777"/>
    </source>
</evidence>
<sequence>MSVELGRDRLTDTLLSRAREVRVDDVEGSLAAATTAIVEMGVADSVSITERIGKHEFRTRAATDERAKAADRLQYELGEGPCVEAAYDDDGVIRSNDVVSGSRWPRWGPAVAGEGVRAVISIQLYHHDQTMGALNLFFGDRQDFTTEDVEVARLAAVPISIELAHGRQDENLWKAITARHRIGLAQGILMERFKVAEPQAFGVLRRVSQQTNTKLQLVAERLIREGELPMAADGAELDE</sequence>
<protein>
    <submittedName>
        <fullName evidence="6">GAF and ANTAR domain-containing protein</fullName>
    </submittedName>
</protein>